<evidence type="ECO:0000256" key="7">
    <source>
        <dbReference type="ARBA" id="ARBA00049167"/>
    </source>
</evidence>
<comment type="catalytic activity">
    <reaction evidence="8">
        <text>adenosine(1518)/adenosine(1519) in 16S rRNA + 4 S-adenosyl-L-methionine = N(6)-dimethyladenosine(1518)/N(6)-dimethyladenosine(1519) in 16S rRNA + 4 S-adenosyl-L-homocysteine + 4 H(+)</text>
        <dbReference type="Rhea" id="RHEA:19609"/>
        <dbReference type="Rhea" id="RHEA-COMP:10232"/>
        <dbReference type="Rhea" id="RHEA-COMP:10233"/>
        <dbReference type="ChEBI" id="CHEBI:15378"/>
        <dbReference type="ChEBI" id="CHEBI:57856"/>
        <dbReference type="ChEBI" id="CHEBI:59789"/>
        <dbReference type="ChEBI" id="CHEBI:74411"/>
        <dbReference type="ChEBI" id="CHEBI:74493"/>
        <dbReference type="EC" id="2.1.1.182"/>
    </reaction>
</comment>
<evidence type="ECO:0000256" key="9">
    <source>
        <dbReference type="PROSITE-ProRule" id="PRU01026"/>
    </source>
</evidence>
<dbReference type="PANTHER" id="PTHR11727:SF7">
    <property type="entry name" value="DIMETHYLADENOSINE TRANSFERASE-RELATED"/>
    <property type="match status" value="1"/>
</dbReference>
<keyword evidence="2 8" id="KW-0698">rRNA processing</keyword>
<proteinExistence type="inferred from homology"/>
<feature type="binding site" evidence="8 9">
    <location>
        <position position="80"/>
    </location>
    <ligand>
        <name>S-adenosyl-L-methionine</name>
        <dbReference type="ChEBI" id="CHEBI:59789"/>
    </ligand>
</feature>
<evidence type="ECO:0000256" key="1">
    <source>
        <dbReference type="ARBA" id="ARBA00022490"/>
    </source>
</evidence>
<evidence type="ECO:0000313" key="12">
    <source>
        <dbReference type="Proteomes" id="UP000198564"/>
    </source>
</evidence>
<dbReference type="SMART" id="SM00650">
    <property type="entry name" value="rADc"/>
    <property type="match status" value="1"/>
</dbReference>
<dbReference type="NCBIfam" id="TIGR00755">
    <property type="entry name" value="ksgA"/>
    <property type="match status" value="1"/>
</dbReference>
<dbReference type="SUPFAM" id="SSF53335">
    <property type="entry name" value="S-adenosyl-L-methionine-dependent methyltransferases"/>
    <property type="match status" value="1"/>
</dbReference>
<feature type="binding site" evidence="8 9">
    <location>
        <position position="32"/>
    </location>
    <ligand>
        <name>S-adenosyl-L-methionine</name>
        <dbReference type="ChEBI" id="CHEBI:59789"/>
    </ligand>
</feature>
<dbReference type="PANTHER" id="PTHR11727">
    <property type="entry name" value="DIMETHYLADENOSINE TRANSFERASE"/>
    <property type="match status" value="1"/>
</dbReference>
<dbReference type="FunFam" id="3.40.50.150:FF:000023">
    <property type="entry name" value="Ribosomal RNA small subunit methyltransferase A"/>
    <property type="match status" value="1"/>
</dbReference>
<dbReference type="InterPro" id="IPR001737">
    <property type="entry name" value="KsgA/Erm"/>
</dbReference>
<name>A0A1H6SNY2_9LACT</name>
<evidence type="ECO:0000313" key="11">
    <source>
        <dbReference type="EMBL" id="SEI65312.1"/>
    </source>
</evidence>
<keyword evidence="1 8" id="KW-0963">Cytoplasm</keyword>
<gene>
    <name evidence="8" type="primary">rsmA</name>
    <name evidence="8" type="synonym">ksgA</name>
    <name evidence="11" type="ORF">SAMN04488113_10810</name>
</gene>
<keyword evidence="5 8" id="KW-0949">S-adenosyl-L-methionine</keyword>
<keyword evidence="3 8" id="KW-0489">Methyltransferase</keyword>
<keyword evidence="12" id="KW-1185">Reference proteome</keyword>
<feature type="binding site" evidence="8 9">
    <location>
        <position position="59"/>
    </location>
    <ligand>
        <name>S-adenosyl-L-methionine</name>
        <dbReference type="ChEBI" id="CHEBI:59789"/>
    </ligand>
</feature>
<comment type="catalytic activity">
    <reaction evidence="7">
        <text>adenosine(2085) in 23S rRNA + 2 S-adenosyl-L-methionine = N(6)-dimethyladenosine(2085) in 23S rRNA + 2 S-adenosyl-L-homocysteine + 2 H(+)</text>
        <dbReference type="Rhea" id="RHEA:42784"/>
        <dbReference type="Rhea" id="RHEA-COMP:10237"/>
        <dbReference type="Rhea" id="RHEA-COMP:10238"/>
        <dbReference type="ChEBI" id="CHEBI:15378"/>
        <dbReference type="ChEBI" id="CHEBI:57856"/>
        <dbReference type="ChEBI" id="CHEBI:59789"/>
        <dbReference type="ChEBI" id="CHEBI:74411"/>
        <dbReference type="ChEBI" id="CHEBI:74493"/>
        <dbReference type="EC" id="2.1.1.184"/>
    </reaction>
</comment>
<dbReference type="EC" id="2.1.1.182" evidence="8"/>
<comment type="function">
    <text evidence="8">Specifically dimethylates two adjacent adenosines (A1518 and A1519) in the loop of a conserved hairpin near the 3'-end of 16S rRNA in the 30S particle. May play a critical role in biogenesis of 30S subunits.</text>
</comment>
<evidence type="ECO:0000256" key="2">
    <source>
        <dbReference type="ARBA" id="ARBA00022552"/>
    </source>
</evidence>
<dbReference type="CDD" id="cd02440">
    <property type="entry name" value="AdoMet_MTases"/>
    <property type="match status" value="1"/>
</dbReference>
<evidence type="ECO:0000256" key="4">
    <source>
        <dbReference type="ARBA" id="ARBA00022679"/>
    </source>
</evidence>
<keyword evidence="6 8" id="KW-0694">RNA-binding</keyword>
<evidence type="ECO:0000259" key="10">
    <source>
        <dbReference type="SMART" id="SM00650"/>
    </source>
</evidence>
<dbReference type="PROSITE" id="PS51689">
    <property type="entry name" value="SAM_RNA_A_N6_MT"/>
    <property type="match status" value="1"/>
</dbReference>
<dbReference type="Gene3D" id="3.40.50.150">
    <property type="entry name" value="Vaccinia Virus protein VP39"/>
    <property type="match status" value="1"/>
</dbReference>
<dbReference type="Gene3D" id="1.10.8.100">
    <property type="entry name" value="Ribosomal RNA adenine dimethylase-like, domain 2"/>
    <property type="match status" value="1"/>
</dbReference>
<dbReference type="InterPro" id="IPR020596">
    <property type="entry name" value="rRNA_Ade_Mease_Trfase_CS"/>
</dbReference>
<sequence length="301" mass="33938">MIMNHKDIATPNRTKEILQTYNLSAKKSLGQNFIIDTNILKNIVEEGDVSERTTVIEIGPGIGALTEQLAKQAGRVIAFEIDDRLLPVLEDTLSPYNNIEIIHKDILNVDMEAFYTSHLKEAEEIVVVANLPYYITTPIILRFLESNLPVDRMVLMMQKEVASRLSAQASTKAYGSLSIAVQYYMNAEVAFTVPKTVFMPQPNVDSAIIKLSRKSENVNVVDEKLFFTLTRAAFVQRRKTLWNNLQVAFGKDPMMKEKMSEGILQAGIDPKRRGETLTIEEFARLSNAFSQLNITPQNAIR</sequence>
<dbReference type="InterPro" id="IPR029063">
    <property type="entry name" value="SAM-dependent_MTases_sf"/>
</dbReference>
<dbReference type="GO" id="GO:0003723">
    <property type="term" value="F:RNA binding"/>
    <property type="evidence" value="ECO:0007669"/>
    <property type="project" value="UniProtKB-UniRule"/>
</dbReference>
<dbReference type="EMBL" id="FNYW01000008">
    <property type="protein sequence ID" value="SEI65312.1"/>
    <property type="molecule type" value="Genomic_DNA"/>
</dbReference>
<accession>A0A1H6SNY2</accession>
<dbReference type="InterPro" id="IPR011530">
    <property type="entry name" value="rRNA_adenine_dimethylase"/>
</dbReference>
<dbReference type="AlphaFoldDB" id="A0A1H6SNY2"/>
<dbReference type="Proteomes" id="UP000198564">
    <property type="component" value="Unassembled WGS sequence"/>
</dbReference>
<dbReference type="InterPro" id="IPR023165">
    <property type="entry name" value="rRNA_Ade_diMease-like_C"/>
</dbReference>
<dbReference type="GO" id="GO:0052910">
    <property type="term" value="F:23S rRNA (adenine(2085)-N(6))-dimethyltransferase activity"/>
    <property type="evidence" value="ECO:0007669"/>
    <property type="project" value="UniProtKB-EC"/>
</dbReference>
<dbReference type="PROSITE" id="PS01131">
    <property type="entry name" value="RRNA_A_DIMETH"/>
    <property type="match status" value="1"/>
</dbReference>
<dbReference type="InterPro" id="IPR020598">
    <property type="entry name" value="rRNA_Ade_methylase_Trfase_N"/>
</dbReference>
<feature type="binding site" evidence="8 9">
    <location>
        <position position="34"/>
    </location>
    <ligand>
        <name>S-adenosyl-L-methionine</name>
        <dbReference type="ChEBI" id="CHEBI:59789"/>
    </ligand>
</feature>
<dbReference type="STRING" id="1130080.SAMN04488113_10810"/>
<comment type="subcellular location">
    <subcellularLocation>
        <location evidence="8">Cytoplasm</location>
    </subcellularLocation>
</comment>
<keyword evidence="4 8" id="KW-0808">Transferase</keyword>
<feature type="binding site" evidence="8 9">
    <location>
        <position position="105"/>
    </location>
    <ligand>
        <name>S-adenosyl-L-methionine</name>
        <dbReference type="ChEBI" id="CHEBI:59789"/>
    </ligand>
</feature>
<comment type="similarity">
    <text evidence="8">Belongs to the class I-like SAM-binding methyltransferase superfamily. rRNA adenine N(6)-methyltransferase family. RsmA subfamily.</text>
</comment>
<dbReference type="GO" id="GO:0005829">
    <property type="term" value="C:cytosol"/>
    <property type="evidence" value="ECO:0007669"/>
    <property type="project" value="TreeGrafter"/>
</dbReference>
<feature type="domain" description="Ribosomal RNA adenine methylase transferase N-terminal" evidence="10">
    <location>
        <begin position="39"/>
        <end position="215"/>
    </location>
</feature>
<evidence type="ECO:0000256" key="8">
    <source>
        <dbReference type="HAMAP-Rule" id="MF_00607"/>
    </source>
</evidence>
<evidence type="ECO:0000256" key="3">
    <source>
        <dbReference type="ARBA" id="ARBA00022603"/>
    </source>
</evidence>
<evidence type="ECO:0000256" key="6">
    <source>
        <dbReference type="ARBA" id="ARBA00022884"/>
    </source>
</evidence>
<organism evidence="11 12">
    <name type="scientific">Alkalibacterium gilvum</name>
    <dbReference type="NCBI Taxonomy" id="1130080"/>
    <lineage>
        <taxon>Bacteria</taxon>
        <taxon>Bacillati</taxon>
        <taxon>Bacillota</taxon>
        <taxon>Bacilli</taxon>
        <taxon>Lactobacillales</taxon>
        <taxon>Carnobacteriaceae</taxon>
        <taxon>Alkalibacterium</taxon>
    </lineage>
</organism>
<dbReference type="GO" id="GO:0052908">
    <property type="term" value="F:16S rRNA (adenine(1518)-N(6)/adenine(1519)-N(6))-dimethyltransferase activity"/>
    <property type="evidence" value="ECO:0007669"/>
    <property type="project" value="UniProtKB-EC"/>
</dbReference>
<reference evidence="12" key="1">
    <citation type="submission" date="2016-10" db="EMBL/GenBank/DDBJ databases">
        <authorList>
            <person name="Varghese N."/>
            <person name="Submissions S."/>
        </authorList>
    </citation>
    <scope>NUCLEOTIDE SEQUENCE [LARGE SCALE GENOMIC DNA]</scope>
    <source>
        <strain evidence="12">DSM 25751</strain>
    </source>
</reference>
<dbReference type="HAMAP" id="MF_00607">
    <property type="entry name" value="16SrRNA_methyltr_A"/>
    <property type="match status" value="1"/>
</dbReference>
<evidence type="ECO:0000256" key="5">
    <source>
        <dbReference type="ARBA" id="ARBA00022691"/>
    </source>
</evidence>
<feature type="binding site" evidence="8 9">
    <location>
        <position position="130"/>
    </location>
    <ligand>
        <name>S-adenosyl-L-methionine</name>
        <dbReference type="ChEBI" id="CHEBI:59789"/>
    </ligand>
</feature>
<protein>
    <recommendedName>
        <fullName evidence="8">Ribosomal RNA small subunit methyltransferase A</fullName>
        <ecNumber evidence="8">2.1.1.182</ecNumber>
    </recommendedName>
    <alternativeName>
        <fullName evidence="8">16S rRNA (adenine(1518)-N(6)/adenine(1519)-N(6))-dimethyltransferase</fullName>
    </alternativeName>
    <alternativeName>
        <fullName evidence="8">16S rRNA dimethyladenosine transferase</fullName>
    </alternativeName>
    <alternativeName>
        <fullName evidence="8">16S rRNA dimethylase</fullName>
    </alternativeName>
    <alternativeName>
        <fullName evidence="8">S-adenosylmethionine-6-N', N'-adenosyl(rRNA) dimethyltransferase</fullName>
    </alternativeName>
</protein>
<dbReference type="Pfam" id="PF00398">
    <property type="entry name" value="RrnaAD"/>
    <property type="match status" value="1"/>
</dbReference>